<dbReference type="PANTHER" id="PTHR36091">
    <property type="entry name" value="ALTERED INHERITANCE OF MITOCHONDRIA PROTEIN 9, MITOCHONDRIAL"/>
    <property type="match status" value="1"/>
</dbReference>
<dbReference type="InterPro" id="IPR051035">
    <property type="entry name" value="Mito_inheritance_9"/>
</dbReference>
<keyword evidence="4" id="KW-0809">Transit peptide</keyword>
<comment type="caution">
    <text evidence="7">The sequence shown here is derived from an EMBL/GenBank/DDBJ whole genome shotgun (WGS) entry which is preliminary data.</text>
</comment>
<evidence type="ECO:0000256" key="1">
    <source>
        <dbReference type="ARBA" id="ARBA00004173"/>
    </source>
</evidence>
<evidence type="ECO:0000313" key="7">
    <source>
        <dbReference type="EMBL" id="CDO69113.1"/>
    </source>
</evidence>
<accession>A0A060S9P5</accession>
<dbReference type="EMBL" id="CCBP010000034">
    <property type="protein sequence ID" value="CDO69113.1"/>
    <property type="molecule type" value="Genomic_DNA"/>
</dbReference>
<evidence type="ECO:0000256" key="6">
    <source>
        <dbReference type="ARBA" id="ARBA00031849"/>
    </source>
</evidence>
<keyword evidence="8" id="KW-1185">Reference proteome</keyword>
<comment type="similarity">
    <text evidence="2">Belongs to the AIM9 family.</text>
</comment>
<dbReference type="AlphaFoldDB" id="A0A060S9P5"/>
<dbReference type="HOGENOM" id="CLU_019189_13_1_1"/>
<evidence type="ECO:0000256" key="4">
    <source>
        <dbReference type="ARBA" id="ARBA00022946"/>
    </source>
</evidence>
<dbReference type="InterPro" id="IPR011009">
    <property type="entry name" value="Kinase-like_dom_sf"/>
</dbReference>
<dbReference type="Proteomes" id="UP000029665">
    <property type="component" value="Unassembled WGS sequence"/>
</dbReference>
<organism evidence="7 8">
    <name type="scientific">Pycnoporus cinnabarinus</name>
    <name type="common">Cinnabar-red polypore</name>
    <name type="synonym">Trametes cinnabarina</name>
    <dbReference type="NCBI Taxonomy" id="5643"/>
    <lineage>
        <taxon>Eukaryota</taxon>
        <taxon>Fungi</taxon>
        <taxon>Dikarya</taxon>
        <taxon>Basidiomycota</taxon>
        <taxon>Agaricomycotina</taxon>
        <taxon>Agaricomycetes</taxon>
        <taxon>Polyporales</taxon>
        <taxon>Polyporaceae</taxon>
        <taxon>Trametes</taxon>
    </lineage>
</organism>
<proteinExistence type="inferred from homology"/>
<dbReference type="OMA" id="KMNEYLF"/>
<evidence type="ECO:0000256" key="5">
    <source>
        <dbReference type="ARBA" id="ARBA00023128"/>
    </source>
</evidence>
<evidence type="ECO:0000256" key="3">
    <source>
        <dbReference type="ARBA" id="ARBA00016197"/>
    </source>
</evidence>
<dbReference type="GO" id="GO:0005739">
    <property type="term" value="C:mitochondrion"/>
    <property type="evidence" value="ECO:0007669"/>
    <property type="project" value="UniProtKB-SubCell"/>
</dbReference>
<evidence type="ECO:0000256" key="2">
    <source>
        <dbReference type="ARBA" id="ARBA00005543"/>
    </source>
</evidence>
<name>A0A060S9P5_PYCCI</name>
<comment type="subcellular location">
    <subcellularLocation>
        <location evidence="1">Mitochondrion</location>
    </subcellularLocation>
</comment>
<dbReference type="STRING" id="5643.A0A060S9P5"/>
<sequence length="487" mass="54377">MTGAFNRVFLLKFDNGAEAAVHIPFPIVGNVGLSVASEVATMRYVQERWRGTAFKDAPLPPSVFAWSTSHDNPAGTPYIILEYSPGVRLLDRWPHIQRDDTAAALKSIGSLETALLLEQFSQNGSIYSAGDVPEELRRRPLYQGDDDSLEDFARQLAPQYKIGPTVDREWWRGPYGSIDADRGPWPDMQSMIRSAANFQLRALDTGAIDLASSKVRSTPSDIPLLRRMLHMCIRIAPFVVPSDPALTAPTLNHPDLSLTNLIVPPDGPATIRHSIDWQGATVSPFCMQVSLPPAVAYTADVIQLPRDGSEPSLPPDFDARTPEEQEHIRLHLRYANRHNWYVIFAYAVHAGRAAVWSLPHGSSLAGLVTCITRCVADGPVNLQRILIEFQRIWPAIAADQPGSTPCPIDFTPEEIASHDQEVQRWEEYERNVAQLCEEIGCQNDGSVHADDYEAAKVRMERLRDEWDEIVMKGPFPFFEGAYCYHLT</sequence>
<dbReference type="SUPFAM" id="SSF56112">
    <property type="entry name" value="Protein kinase-like (PK-like)"/>
    <property type="match status" value="1"/>
</dbReference>
<dbReference type="PANTHER" id="PTHR36091:SF1">
    <property type="entry name" value="ALTERED INHERITANCE OF MITOCHONDRIA PROTEIN 9, MITOCHONDRIAL"/>
    <property type="match status" value="1"/>
</dbReference>
<gene>
    <name evidence="7" type="ORF">BN946_scf185042.g15</name>
</gene>
<reference evidence="7" key="1">
    <citation type="submission" date="2014-01" db="EMBL/GenBank/DDBJ databases">
        <title>The genome of the white-rot fungus Pycnoporus cinnabarinus: a basidiomycete model with a versatile arsenal for lignocellulosic biomass breakdown.</title>
        <authorList>
            <person name="Levasseur A."/>
            <person name="Lomascolo A."/>
            <person name="Ruiz-Duenas F.J."/>
            <person name="Uzan E."/>
            <person name="Piumi F."/>
            <person name="Kues U."/>
            <person name="Ram A.F.J."/>
            <person name="Murat C."/>
            <person name="Haon M."/>
            <person name="Benoit I."/>
            <person name="Arfi Y."/>
            <person name="Chevret D."/>
            <person name="Drula E."/>
            <person name="Kwon M.J."/>
            <person name="Gouret P."/>
            <person name="Lesage-Meessen L."/>
            <person name="Lombard V."/>
            <person name="Mariette J."/>
            <person name="Noirot C."/>
            <person name="Park J."/>
            <person name="Patyshakuliyeva A."/>
            <person name="Wieneger R.A.B."/>
            <person name="Wosten H.A.B."/>
            <person name="Martin F."/>
            <person name="Coutinho P.M."/>
            <person name="de Vries R."/>
            <person name="Martinez A.T."/>
            <person name="Klopp C."/>
            <person name="Pontarotti P."/>
            <person name="Henrissat B."/>
            <person name="Record E."/>
        </authorList>
    </citation>
    <scope>NUCLEOTIDE SEQUENCE [LARGE SCALE GENOMIC DNA]</scope>
    <source>
        <strain evidence="7">BRFM137</strain>
    </source>
</reference>
<protein>
    <recommendedName>
        <fullName evidence="3">Altered inheritance of mitochondria protein 9, mitochondrial</fullName>
    </recommendedName>
    <alternativeName>
        <fullName evidence="6">Found in mitochondrial proteome protein 29</fullName>
    </alternativeName>
</protein>
<evidence type="ECO:0000313" key="8">
    <source>
        <dbReference type="Proteomes" id="UP000029665"/>
    </source>
</evidence>
<keyword evidence="5" id="KW-0496">Mitochondrion</keyword>
<dbReference type="OrthoDB" id="2785096at2759"/>